<evidence type="ECO:0000256" key="1">
    <source>
        <dbReference type="ARBA" id="ARBA00007471"/>
    </source>
</evidence>
<dbReference type="SMART" id="SM00404">
    <property type="entry name" value="PTPc_motif"/>
    <property type="match status" value="1"/>
</dbReference>
<dbReference type="Ensembl" id="ENSOSUT00000011699.1">
    <property type="protein sequence ID" value="ENSOSUP00000011307.1"/>
    <property type="gene ID" value="ENSOSUG00000008164.1"/>
</dbReference>
<dbReference type="InterPro" id="IPR011993">
    <property type="entry name" value="PH-like_dom_sf"/>
</dbReference>
<keyword evidence="9" id="KW-1185">Reference proteome</keyword>
<dbReference type="Pfam" id="PF21098">
    <property type="entry name" value="PH-GRAM_MTMR6-like"/>
    <property type="match status" value="1"/>
</dbReference>
<dbReference type="SUPFAM" id="SSF52799">
    <property type="entry name" value="(Phosphotyrosine protein) phosphatases II"/>
    <property type="match status" value="1"/>
</dbReference>
<dbReference type="InterPro" id="IPR003595">
    <property type="entry name" value="Tyr_Pase_cat"/>
</dbReference>
<dbReference type="SUPFAM" id="SSF50729">
    <property type="entry name" value="PH domain-like"/>
    <property type="match status" value="1"/>
</dbReference>
<comment type="similarity">
    <text evidence="1">Belongs to the protein-tyrosine phosphatase family. Non-receptor class myotubularin subfamily.</text>
</comment>
<dbReference type="Gene3D" id="2.30.29.30">
    <property type="entry name" value="Pleckstrin-homology domain (PH domain)/Phosphotyrosine-binding domain (PTB)"/>
    <property type="match status" value="1"/>
</dbReference>
<evidence type="ECO:0000256" key="4">
    <source>
        <dbReference type="PIRSR" id="PIRSR630564-1"/>
    </source>
</evidence>
<name>A0A8C8AZI8_9STRI</name>
<dbReference type="PANTHER" id="PTHR10807:SF36">
    <property type="entry name" value="MYOTUBULARIN-RELATED PROTEIN 8"/>
    <property type="match status" value="1"/>
</dbReference>
<evidence type="ECO:0000256" key="5">
    <source>
        <dbReference type="PIRSR" id="PIRSR630564-2"/>
    </source>
</evidence>
<dbReference type="PANTHER" id="PTHR10807">
    <property type="entry name" value="MYOTUBULARIN-RELATED"/>
    <property type="match status" value="1"/>
</dbReference>
<dbReference type="InterPro" id="IPR029021">
    <property type="entry name" value="Prot-tyrosine_phosphatase-like"/>
</dbReference>
<dbReference type="FunFam" id="2.30.29.30:FF:000135">
    <property type="entry name" value="Myotubularin related protein 6"/>
    <property type="match status" value="1"/>
</dbReference>
<dbReference type="InterPro" id="IPR010569">
    <property type="entry name" value="Myotubularin-like_Pase_dom"/>
</dbReference>
<keyword evidence="3" id="KW-0443">Lipid metabolism</keyword>
<protein>
    <submittedName>
        <fullName evidence="8">Myotubularin related protein 8</fullName>
    </submittedName>
</protein>
<feature type="domain" description="Myotubularin phosphatase" evidence="7">
    <location>
        <begin position="126"/>
        <end position="455"/>
    </location>
</feature>
<evidence type="ECO:0000259" key="7">
    <source>
        <dbReference type="PROSITE" id="PS51339"/>
    </source>
</evidence>
<dbReference type="PROSITE" id="PS51339">
    <property type="entry name" value="PPASE_MYOTUBULARIN"/>
    <property type="match status" value="1"/>
</dbReference>
<dbReference type="InterPro" id="IPR016130">
    <property type="entry name" value="Tyr_Pase_AS"/>
</dbReference>
<dbReference type="Proteomes" id="UP000694552">
    <property type="component" value="Unplaced"/>
</dbReference>
<reference evidence="8" key="2">
    <citation type="submission" date="2025-09" db="UniProtKB">
        <authorList>
            <consortium name="Ensembl"/>
        </authorList>
    </citation>
    <scope>IDENTIFICATION</scope>
</reference>
<feature type="region of interest" description="Disordered" evidence="6">
    <location>
        <begin position="521"/>
        <end position="541"/>
    </location>
</feature>
<dbReference type="GO" id="GO:0004438">
    <property type="term" value="F:phosphatidylinositol-3-phosphate phosphatase activity"/>
    <property type="evidence" value="ECO:0007669"/>
    <property type="project" value="TreeGrafter"/>
</dbReference>
<proteinExistence type="inferred from homology"/>
<evidence type="ECO:0000313" key="8">
    <source>
        <dbReference type="Ensembl" id="ENSOSUP00000011307.1"/>
    </source>
</evidence>
<dbReference type="AlphaFoldDB" id="A0A8C8AZI8"/>
<feature type="binding site" evidence="5">
    <location>
        <begin position="230"/>
        <end position="231"/>
    </location>
    <ligand>
        <name>substrate</name>
    </ligand>
</feature>
<feature type="active site" description="Phosphocysteine intermediate" evidence="4">
    <location>
        <position position="293"/>
    </location>
</feature>
<dbReference type="GO" id="GO:0005737">
    <property type="term" value="C:cytoplasm"/>
    <property type="evidence" value="ECO:0007669"/>
    <property type="project" value="TreeGrafter"/>
</dbReference>
<dbReference type="Pfam" id="PF06602">
    <property type="entry name" value="Myotub-related"/>
    <property type="match status" value="2"/>
</dbReference>
<dbReference type="GO" id="GO:0005635">
    <property type="term" value="C:nuclear envelope"/>
    <property type="evidence" value="ECO:0007669"/>
    <property type="project" value="TreeGrafter"/>
</dbReference>
<dbReference type="InterPro" id="IPR048994">
    <property type="entry name" value="PH-GRAM_MTMR6-9"/>
</dbReference>
<dbReference type="InterPro" id="IPR030564">
    <property type="entry name" value="Myotubularin"/>
</dbReference>
<dbReference type="CDD" id="cd13345">
    <property type="entry name" value="PH-GRAM_MTMR8"/>
    <property type="match status" value="1"/>
</dbReference>
<dbReference type="GO" id="GO:0106018">
    <property type="term" value="F:phosphatidylinositol-3,5-bisphosphate phosphatase activity"/>
    <property type="evidence" value="ECO:0007669"/>
    <property type="project" value="TreeGrafter"/>
</dbReference>
<dbReference type="GO" id="GO:0046856">
    <property type="term" value="P:phosphatidylinositol dephosphorylation"/>
    <property type="evidence" value="ECO:0007669"/>
    <property type="project" value="TreeGrafter"/>
</dbReference>
<organism evidence="8 9">
    <name type="scientific">Otus sunia</name>
    <name type="common">Oriental scops-owl</name>
    <dbReference type="NCBI Taxonomy" id="257818"/>
    <lineage>
        <taxon>Eukaryota</taxon>
        <taxon>Metazoa</taxon>
        <taxon>Chordata</taxon>
        <taxon>Craniata</taxon>
        <taxon>Vertebrata</taxon>
        <taxon>Euteleostomi</taxon>
        <taxon>Archelosauria</taxon>
        <taxon>Archosauria</taxon>
        <taxon>Dinosauria</taxon>
        <taxon>Saurischia</taxon>
        <taxon>Theropoda</taxon>
        <taxon>Coelurosauria</taxon>
        <taxon>Aves</taxon>
        <taxon>Neognathae</taxon>
        <taxon>Neoaves</taxon>
        <taxon>Telluraves</taxon>
        <taxon>Strigiformes</taxon>
        <taxon>Strigidae</taxon>
        <taxon>Otus</taxon>
    </lineage>
</organism>
<accession>A0A8C8AZI8</accession>
<evidence type="ECO:0000256" key="6">
    <source>
        <dbReference type="SAM" id="MobiDB-lite"/>
    </source>
</evidence>
<feature type="binding site" evidence="5">
    <location>
        <begin position="293"/>
        <end position="299"/>
    </location>
    <ligand>
        <name>substrate</name>
    </ligand>
</feature>
<evidence type="ECO:0000313" key="9">
    <source>
        <dbReference type="Proteomes" id="UP000694552"/>
    </source>
</evidence>
<evidence type="ECO:0000256" key="2">
    <source>
        <dbReference type="ARBA" id="ARBA00022801"/>
    </source>
</evidence>
<dbReference type="PROSITE" id="PS00383">
    <property type="entry name" value="TYR_PHOSPHATASE_1"/>
    <property type="match status" value="1"/>
</dbReference>
<evidence type="ECO:0000256" key="3">
    <source>
        <dbReference type="ARBA" id="ARBA00023098"/>
    </source>
</evidence>
<sequence>MEHITTPKVENVKLLDRYTNRKAANGTLYLTATHLIYVDASAEVRKETWILHHHIATVEKLPLTTAGYPLLIHCKNFHMAHFVIGQERDCHEVYTSLLKLSQPVKPEELYAFSYNPKMSKENREIGWKLIDLKVDYQRMGIPNDYWEITDVNKDYEVCNTYPPEIVVPRAANKAVVIGSSRFRSRGRIPVLSYLYKENNLNAMANRAAGKGYENEDNYDNIRFKFIGIENIHVMRNSLQKLLEVCEMKSPSMSDFLTGLENSGWLRHIKAVMDAGVFLAKALKDEKASVLVHCSDGWDRTAQVCSLASLLLDPFYRTCKGFMVLIEKEWIAMGHKFSHRCGHLDGDPKEVSPVFTQFIECVWQLMQQFPCTFEFNERFLLEIHDHVYSCQFGNFLGTCHKEREDLKIFEKTHSLWPFLLQKKQELRNPLYRGFTAYKELQPNTLPFSFQFWCGMYNRFDKGMHPKQCVLDHLLSCMSQKMKLEDNASELENKLPFLDGPLPSEACSLPKIGCAASKTPMLNTPQDYEGEPPPLLSNGASAGDIDVMSDVDQKHKENLSHHQDLRDLNDTIDVLNSQAKDGKLRHH</sequence>
<reference evidence="8" key="1">
    <citation type="submission" date="2025-08" db="UniProtKB">
        <authorList>
            <consortium name="Ensembl"/>
        </authorList>
    </citation>
    <scope>IDENTIFICATION</scope>
</reference>
<keyword evidence="2" id="KW-0378">Hydrolase</keyword>